<dbReference type="Gene3D" id="2.40.50.40">
    <property type="match status" value="1"/>
</dbReference>
<feature type="domain" description="Helicase C-terminal" evidence="12">
    <location>
        <begin position="1134"/>
        <end position="1291"/>
    </location>
</feature>
<dbReference type="Pfam" id="PF00439">
    <property type="entry name" value="Bromodomain"/>
    <property type="match status" value="1"/>
</dbReference>
<accession>A0A397EAE4</accession>
<evidence type="ECO:0000256" key="6">
    <source>
        <dbReference type="ARBA" id="ARBA00023242"/>
    </source>
</evidence>
<dbReference type="InterPro" id="IPR000330">
    <property type="entry name" value="SNF2_N"/>
</dbReference>
<feature type="compositionally biased region" description="Acidic residues" evidence="8">
    <location>
        <begin position="454"/>
        <end position="480"/>
    </location>
</feature>
<dbReference type="InterPro" id="IPR049730">
    <property type="entry name" value="SNF2/RAD54-like_C"/>
</dbReference>
<dbReference type="PANTHER" id="PTHR45623:SF11">
    <property type="entry name" value="KISMET, ISOFORM C"/>
    <property type="match status" value="1"/>
</dbReference>
<dbReference type="PANTHER" id="PTHR45623">
    <property type="entry name" value="CHROMODOMAIN-HELICASE-DNA-BINDING PROTEIN 3-RELATED-RELATED"/>
    <property type="match status" value="1"/>
</dbReference>
<dbReference type="PROSITE" id="PS50014">
    <property type="entry name" value="BROMODOMAIN_2"/>
    <property type="match status" value="1"/>
</dbReference>
<evidence type="ECO:0000259" key="10">
    <source>
        <dbReference type="PROSITE" id="PS50106"/>
    </source>
</evidence>
<evidence type="ECO:0000256" key="7">
    <source>
        <dbReference type="PROSITE-ProRule" id="PRU00035"/>
    </source>
</evidence>
<dbReference type="SMART" id="SM00487">
    <property type="entry name" value="DEXDc"/>
    <property type="match status" value="1"/>
</dbReference>
<dbReference type="CDD" id="cd17995">
    <property type="entry name" value="DEXHc_CHD6_7_8_9"/>
    <property type="match status" value="1"/>
</dbReference>
<evidence type="ECO:0000313" key="13">
    <source>
        <dbReference type="EMBL" id="RHY78209.1"/>
    </source>
</evidence>
<comment type="subcellular location">
    <subcellularLocation>
        <location evidence="1">Nucleus</location>
    </subcellularLocation>
</comment>
<evidence type="ECO:0000256" key="3">
    <source>
        <dbReference type="ARBA" id="ARBA00022801"/>
    </source>
</evidence>
<dbReference type="InterPro" id="IPR016197">
    <property type="entry name" value="Chromo-like_dom_sf"/>
</dbReference>
<gene>
    <name evidence="13" type="ORF">DYB38_002210</name>
</gene>
<dbReference type="CDD" id="cd04369">
    <property type="entry name" value="Bromodomain"/>
    <property type="match status" value="1"/>
</dbReference>
<dbReference type="GO" id="GO:0005524">
    <property type="term" value="F:ATP binding"/>
    <property type="evidence" value="ECO:0007669"/>
    <property type="project" value="UniProtKB-KW"/>
</dbReference>
<dbReference type="InterPro" id="IPR001487">
    <property type="entry name" value="Bromodomain"/>
</dbReference>
<keyword evidence="6" id="KW-0539">Nucleus</keyword>
<evidence type="ECO:0000259" key="11">
    <source>
        <dbReference type="PROSITE" id="PS51192"/>
    </source>
</evidence>
<reference evidence="13 14" key="1">
    <citation type="submission" date="2018-08" db="EMBL/GenBank/DDBJ databases">
        <title>Aphanomyces genome sequencing and annotation.</title>
        <authorList>
            <person name="Minardi D."/>
            <person name="Oidtmann B."/>
            <person name="Van Der Giezen M."/>
            <person name="Studholme D.J."/>
        </authorList>
    </citation>
    <scope>NUCLEOTIDE SEQUENCE [LARGE SCALE GENOMIC DNA]</scope>
    <source>
        <strain evidence="13 14">SA</strain>
    </source>
</reference>
<evidence type="ECO:0000256" key="2">
    <source>
        <dbReference type="ARBA" id="ARBA00022741"/>
    </source>
</evidence>
<dbReference type="Gene3D" id="1.20.920.10">
    <property type="entry name" value="Bromodomain-like"/>
    <property type="match status" value="1"/>
</dbReference>
<dbReference type="SUPFAM" id="SSF54160">
    <property type="entry name" value="Chromo domain-like"/>
    <property type="match status" value="1"/>
</dbReference>
<dbReference type="GO" id="GO:0016887">
    <property type="term" value="F:ATP hydrolysis activity"/>
    <property type="evidence" value="ECO:0007669"/>
    <property type="project" value="TreeGrafter"/>
</dbReference>
<name>A0A397EAE4_APHAT</name>
<dbReference type="PROSITE" id="PS51194">
    <property type="entry name" value="HELICASE_CTER"/>
    <property type="match status" value="1"/>
</dbReference>
<comment type="caution">
    <text evidence="13">The sequence shown here is derived from an EMBL/GenBank/DDBJ whole genome shotgun (WGS) entry which is preliminary data.</text>
</comment>
<sequence length="1311" mass="147921">MSGRKRNEARMELQELQMDLKENLADVNEVASATPEKGRRGRRKSAKYEAVAYSKDDEVSDDDGDGAAEKETRRKTMAREMNTIRKEFTLEVILGRRIHPKTGSFEYLCKFEALSHLHMRWLTYEEVELFFPAGHIKRNKVQAYDKKCLQGGYTDTDEVDDLDIGNATVETILSHQAGVSNESLDKKLDDRRLNVPYARKYPRVTDIYLVQHHDAVMERCRGILRRLMAEPSAEPFLHPVNLSDAPGYLDVIYNPIDFGTILGRLKKEAYYSGPIAVALFASDMRLVFANCKEFNAEGSDIVVTADHLAKDFEKMFYEWVICPSAWKLLPSTGDAAEDADILAQFHTEMEASVATRCALDRFCTLGAGHDGMCDRASTALTSSAAAAVVGTPAYTHQKHIEQIRAQLFAFHCLLHHHAPDIRVLKQCGAATVAYAWAKELGQKGASSTKQSKDEDQDYSEGEDESSDDDDEDDDDDDDDIMPQVHMPAYSQLFLEPEHHNPPSCSKALTDDSDRSRKLVVLPPATQVASVLAAMVEHVALGYEATLVRVPPKVKKPPPVPQVDMTSWSHFHMDTFGPHLRYTEYYVAIQKSVHGLGMRLGLSDDGVARVMGFQRLQNGQVGAAELTGVIAPGDVLVGINNTPTARIVFKQVVEMIGASKDYVLFTFHTTRPAPLFPPACVAKTIERRYLPVQANTDTDADDEPDAAPPSVYIPYSYETFESTLSVQSRRQKVFTALENYAAPTGPVQHVLAGIMKGTLDPHEHFASFLPVKKTSTLSNVVVVSKNPTEFVPYEQSPTFKGGRTLRQYQVDGLNWMISCWKAKRSCLLADEMGLGKTVQVVSFLEHLRTEEDIRGPYLVVVPLSTLQHWRREIEDWTDMNVCVYHDVGERGTKFTGKDLRSLIRAQGWYYPNMEQTKSVFKFNVCLTTYETILADFEEFEAIHWRLLAVDEAHRLKSAGSRVLKQMRVLNVDRKLLLTGTPLQNNTQELWVLLNFLEPVIFDNMEDFNDKYGRLHSQEQVMELQRMLTPYLLRRVKEDVEKSIPPKEETIIQVELTTLQKQYYRAIYEKNRSFLYLGTQNGLPTLNNLQLQLRKCCNHPFLIKGAEERELEALGGMPDAETLMQTTIQASGKMVLVSKLLPKLKAEGHKVLIFSQFIRQLDLLERYCEHEGFIYERLDGSSMGSSRQASIDRFSKKNSKSFLFLLSTKAGGVGINLIAADTVIIFDSDWNPQNDLQAQSRCHRIGQKKSVKIYRLVTRNSYESEMFDRASRKLGLEHAVLGTGSFSEAHDMERPSAEMLLELLKKGIATVVV</sequence>
<evidence type="ECO:0000259" key="9">
    <source>
        <dbReference type="PROSITE" id="PS50014"/>
    </source>
</evidence>
<keyword evidence="4" id="KW-0067">ATP-binding</keyword>
<dbReference type="GO" id="GO:0003677">
    <property type="term" value="F:DNA binding"/>
    <property type="evidence" value="ECO:0007669"/>
    <property type="project" value="TreeGrafter"/>
</dbReference>
<dbReference type="SUPFAM" id="SSF52540">
    <property type="entry name" value="P-loop containing nucleoside triphosphate hydrolases"/>
    <property type="match status" value="2"/>
</dbReference>
<evidence type="ECO:0000256" key="8">
    <source>
        <dbReference type="SAM" id="MobiDB-lite"/>
    </source>
</evidence>
<dbReference type="CDD" id="cd18793">
    <property type="entry name" value="SF2_C_SNF"/>
    <property type="match status" value="1"/>
</dbReference>
<evidence type="ECO:0000256" key="5">
    <source>
        <dbReference type="ARBA" id="ARBA00023117"/>
    </source>
</evidence>
<dbReference type="EMBL" id="QUTC01000592">
    <property type="protein sequence ID" value="RHY78209.1"/>
    <property type="molecule type" value="Genomic_DNA"/>
</dbReference>
<dbReference type="Gene3D" id="3.40.50.300">
    <property type="entry name" value="P-loop containing nucleotide triphosphate hydrolases"/>
    <property type="match status" value="1"/>
</dbReference>
<evidence type="ECO:0008006" key="15">
    <source>
        <dbReference type="Google" id="ProtNLM"/>
    </source>
</evidence>
<dbReference type="InterPro" id="IPR036427">
    <property type="entry name" value="Bromodomain-like_sf"/>
</dbReference>
<evidence type="ECO:0000313" key="14">
    <source>
        <dbReference type="Proteomes" id="UP000265716"/>
    </source>
</evidence>
<dbReference type="PROSITE" id="PS50106">
    <property type="entry name" value="PDZ"/>
    <property type="match status" value="1"/>
</dbReference>
<dbReference type="PROSITE" id="PS51192">
    <property type="entry name" value="HELICASE_ATP_BIND_1"/>
    <property type="match status" value="1"/>
</dbReference>
<organism evidence="13 14">
    <name type="scientific">Aphanomyces astaci</name>
    <name type="common">Crayfish plague agent</name>
    <dbReference type="NCBI Taxonomy" id="112090"/>
    <lineage>
        <taxon>Eukaryota</taxon>
        <taxon>Sar</taxon>
        <taxon>Stramenopiles</taxon>
        <taxon>Oomycota</taxon>
        <taxon>Saprolegniomycetes</taxon>
        <taxon>Saprolegniales</taxon>
        <taxon>Verrucalvaceae</taxon>
        <taxon>Aphanomyces</taxon>
    </lineage>
</organism>
<dbReference type="Gene3D" id="2.30.42.10">
    <property type="match status" value="1"/>
</dbReference>
<dbReference type="InterPro" id="IPR001650">
    <property type="entry name" value="Helicase_C-like"/>
</dbReference>
<dbReference type="GO" id="GO:0042393">
    <property type="term" value="F:histone binding"/>
    <property type="evidence" value="ECO:0007669"/>
    <property type="project" value="TreeGrafter"/>
</dbReference>
<dbReference type="InterPro" id="IPR036034">
    <property type="entry name" value="PDZ_sf"/>
</dbReference>
<evidence type="ECO:0000256" key="4">
    <source>
        <dbReference type="ARBA" id="ARBA00022840"/>
    </source>
</evidence>
<protein>
    <recommendedName>
        <fullName evidence="15">Chromodomain-helicase-DNA-binding protein 6</fullName>
    </recommendedName>
</protein>
<proteinExistence type="predicted"/>
<dbReference type="GO" id="GO:0003682">
    <property type="term" value="F:chromatin binding"/>
    <property type="evidence" value="ECO:0007669"/>
    <property type="project" value="TreeGrafter"/>
</dbReference>
<dbReference type="InterPro" id="IPR014001">
    <property type="entry name" value="Helicase_ATP-bd"/>
</dbReference>
<dbReference type="InterPro" id="IPR027417">
    <property type="entry name" value="P-loop_NTPase"/>
</dbReference>
<feature type="domain" description="Bromo" evidence="9">
    <location>
        <begin position="228"/>
        <end position="302"/>
    </location>
</feature>
<dbReference type="SUPFAM" id="SSF47370">
    <property type="entry name" value="Bromodomain"/>
    <property type="match status" value="1"/>
</dbReference>
<feature type="region of interest" description="Disordered" evidence="8">
    <location>
        <begin position="27"/>
        <end position="48"/>
    </location>
</feature>
<dbReference type="GO" id="GO:0140658">
    <property type="term" value="F:ATP-dependent chromatin remodeler activity"/>
    <property type="evidence" value="ECO:0007669"/>
    <property type="project" value="TreeGrafter"/>
</dbReference>
<dbReference type="GO" id="GO:0005634">
    <property type="term" value="C:nucleus"/>
    <property type="evidence" value="ECO:0007669"/>
    <property type="project" value="UniProtKB-SubCell"/>
</dbReference>
<dbReference type="Proteomes" id="UP000265716">
    <property type="component" value="Unassembled WGS sequence"/>
</dbReference>
<feature type="region of interest" description="Disordered" evidence="8">
    <location>
        <begin position="443"/>
        <end position="482"/>
    </location>
</feature>
<dbReference type="SUPFAM" id="SSF50156">
    <property type="entry name" value="PDZ domain-like"/>
    <property type="match status" value="1"/>
</dbReference>
<evidence type="ECO:0000259" key="12">
    <source>
        <dbReference type="PROSITE" id="PS51194"/>
    </source>
</evidence>
<evidence type="ECO:0000256" key="1">
    <source>
        <dbReference type="ARBA" id="ARBA00004123"/>
    </source>
</evidence>
<dbReference type="Gene3D" id="3.40.50.10810">
    <property type="entry name" value="Tandem AAA-ATPase domain"/>
    <property type="match status" value="1"/>
</dbReference>
<dbReference type="InterPro" id="IPR038718">
    <property type="entry name" value="SNF2-like_sf"/>
</dbReference>
<dbReference type="InterPro" id="IPR001478">
    <property type="entry name" value="PDZ"/>
</dbReference>
<keyword evidence="5 7" id="KW-0103">Bromodomain</keyword>
<dbReference type="PRINTS" id="PR00503">
    <property type="entry name" value="BROMODOMAIN"/>
</dbReference>
<dbReference type="SMART" id="SM00490">
    <property type="entry name" value="HELICc"/>
    <property type="match status" value="1"/>
</dbReference>
<keyword evidence="3" id="KW-0378">Hydrolase</keyword>
<feature type="domain" description="Helicase ATP-binding" evidence="11">
    <location>
        <begin position="816"/>
        <end position="998"/>
    </location>
</feature>
<keyword evidence="2" id="KW-0547">Nucleotide-binding</keyword>
<dbReference type="VEuPathDB" id="FungiDB:H257_08336"/>
<feature type="domain" description="PDZ" evidence="10">
    <location>
        <begin position="585"/>
        <end position="670"/>
    </location>
</feature>
<dbReference type="GO" id="GO:0000785">
    <property type="term" value="C:chromatin"/>
    <property type="evidence" value="ECO:0007669"/>
    <property type="project" value="TreeGrafter"/>
</dbReference>
<dbReference type="Pfam" id="PF00271">
    <property type="entry name" value="Helicase_C"/>
    <property type="match status" value="1"/>
</dbReference>
<dbReference type="Pfam" id="PF00176">
    <property type="entry name" value="SNF2-rel_dom"/>
    <property type="match status" value="1"/>
</dbReference>
<dbReference type="CDD" id="cd00136">
    <property type="entry name" value="PDZ_canonical"/>
    <property type="match status" value="1"/>
</dbReference>
<dbReference type="SMART" id="SM00297">
    <property type="entry name" value="BROMO"/>
    <property type="match status" value="1"/>
</dbReference>